<dbReference type="SUPFAM" id="SSF53756">
    <property type="entry name" value="UDP-Glycosyltransferase/glycogen phosphorylase"/>
    <property type="match status" value="1"/>
</dbReference>
<evidence type="ECO:0000256" key="1">
    <source>
        <dbReference type="ARBA" id="ARBA00022676"/>
    </source>
</evidence>
<dbReference type="Pfam" id="PF01075">
    <property type="entry name" value="Glyco_transf_9"/>
    <property type="match status" value="1"/>
</dbReference>
<protein>
    <recommendedName>
        <fullName evidence="5">Glycosyl transferase family 9</fullName>
    </recommendedName>
</protein>
<dbReference type="GO" id="GO:0009244">
    <property type="term" value="P:lipopolysaccharide core region biosynthetic process"/>
    <property type="evidence" value="ECO:0007669"/>
    <property type="project" value="TreeGrafter"/>
</dbReference>
<keyword evidence="2" id="KW-0808">Transferase</keyword>
<dbReference type="CDD" id="cd03789">
    <property type="entry name" value="GT9_LPS_heptosyltransferase"/>
    <property type="match status" value="1"/>
</dbReference>
<proteinExistence type="predicted"/>
<comment type="caution">
    <text evidence="3">The sequence shown here is derived from an EMBL/GenBank/DDBJ whole genome shotgun (WGS) entry which is preliminary data.</text>
</comment>
<sequence>MTFSKRIGNILLLIRVLIRAIFSGRADKIPKTISRIIVVPTGKLGDVVCTTPVLRAVRKHFPQGYVIVVGDSKLHKQILLDSDLVDEYSDNAVSADVALVTGPTFELTAPLYLTGIPLIIAPKVIGGFSSQVTKPYRILTHFLKTYVYRMKEYAPRERLRCLEPLGIIYEDTTKYLGFSESADTKIQQFLSIHDIDLKKDFVIGVTPTAGHKIKEWPEKCFAQMIDYLVAKYKVKIIILGGPKDREKVEKTKSYLNQETKIIETTSLNIDELKALIAKLKLFISVDTGPIYIAEAFGVPTIDITGPIDEKEQPPQGPFHRNVVPPQRLRPELFVLNAKSYNREEALRQVKSITVSMVTDEIDSLLSILKMSE</sequence>
<reference evidence="3 4" key="1">
    <citation type="journal article" date="2016" name="Nat. Commun.">
        <title>Thousands of microbial genomes shed light on interconnected biogeochemical processes in an aquifer system.</title>
        <authorList>
            <person name="Anantharaman K."/>
            <person name="Brown C.T."/>
            <person name="Hug L.A."/>
            <person name="Sharon I."/>
            <person name="Castelle C.J."/>
            <person name="Probst A.J."/>
            <person name="Thomas B.C."/>
            <person name="Singh A."/>
            <person name="Wilkins M.J."/>
            <person name="Karaoz U."/>
            <person name="Brodie E.L."/>
            <person name="Williams K.H."/>
            <person name="Hubbard S.S."/>
            <person name="Banfield J.F."/>
        </authorList>
    </citation>
    <scope>NUCLEOTIDE SEQUENCE [LARGE SCALE GENOMIC DNA]</scope>
</reference>
<accession>A0A1G2UIR6</accession>
<dbReference type="InterPro" id="IPR002201">
    <property type="entry name" value="Glyco_trans_9"/>
</dbReference>
<dbReference type="Gene3D" id="3.40.50.2000">
    <property type="entry name" value="Glycogen Phosphorylase B"/>
    <property type="match status" value="2"/>
</dbReference>
<organism evidence="3 4">
    <name type="scientific">Candidatus Zambryskibacteria bacterium RIFCSPLOWO2_02_FULL_39_14</name>
    <dbReference type="NCBI Taxonomy" id="1802769"/>
    <lineage>
        <taxon>Bacteria</taxon>
        <taxon>Candidatus Zambryskiibacteriota</taxon>
    </lineage>
</organism>
<dbReference type="Proteomes" id="UP000177096">
    <property type="component" value="Unassembled WGS sequence"/>
</dbReference>
<keyword evidence="1" id="KW-0328">Glycosyltransferase</keyword>
<evidence type="ECO:0000256" key="2">
    <source>
        <dbReference type="ARBA" id="ARBA00022679"/>
    </source>
</evidence>
<dbReference type="PANTHER" id="PTHR30160">
    <property type="entry name" value="TETRAACYLDISACCHARIDE 4'-KINASE-RELATED"/>
    <property type="match status" value="1"/>
</dbReference>
<dbReference type="PANTHER" id="PTHR30160:SF7">
    <property type="entry name" value="ADP-HEPTOSE--LPS HEPTOSYLTRANSFERASE 2"/>
    <property type="match status" value="1"/>
</dbReference>
<gene>
    <name evidence="3" type="ORF">A3I86_00155</name>
</gene>
<evidence type="ECO:0008006" key="5">
    <source>
        <dbReference type="Google" id="ProtNLM"/>
    </source>
</evidence>
<evidence type="ECO:0000313" key="4">
    <source>
        <dbReference type="Proteomes" id="UP000177096"/>
    </source>
</evidence>
<dbReference type="AlphaFoldDB" id="A0A1G2UIR6"/>
<evidence type="ECO:0000313" key="3">
    <source>
        <dbReference type="EMBL" id="OHB09052.1"/>
    </source>
</evidence>
<name>A0A1G2UIR6_9BACT</name>
<dbReference type="InterPro" id="IPR051199">
    <property type="entry name" value="LPS_LOS_Heptosyltrfase"/>
</dbReference>
<dbReference type="GO" id="GO:0005829">
    <property type="term" value="C:cytosol"/>
    <property type="evidence" value="ECO:0007669"/>
    <property type="project" value="TreeGrafter"/>
</dbReference>
<dbReference type="EMBL" id="MHWM01000012">
    <property type="protein sequence ID" value="OHB09052.1"/>
    <property type="molecule type" value="Genomic_DNA"/>
</dbReference>
<dbReference type="GO" id="GO:0008713">
    <property type="term" value="F:ADP-heptose-lipopolysaccharide heptosyltransferase activity"/>
    <property type="evidence" value="ECO:0007669"/>
    <property type="project" value="TreeGrafter"/>
</dbReference>